<proteinExistence type="predicted"/>
<dbReference type="EMBL" id="QFQP01000019">
    <property type="protein sequence ID" value="PZR09919.1"/>
    <property type="molecule type" value="Genomic_DNA"/>
</dbReference>
<feature type="coiled-coil region" evidence="1">
    <location>
        <begin position="250"/>
        <end position="382"/>
    </location>
</feature>
<evidence type="ECO:0000256" key="1">
    <source>
        <dbReference type="SAM" id="Coils"/>
    </source>
</evidence>
<dbReference type="SUPFAM" id="SSF117892">
    <property type="entry name" value="Band 7/SPFH domain"/>
    <property type="match status" value="1"/>
</dbReference>
<comment type="caution">
    <text evidence="2">The sequence shown here is derived from an EMBL/GenBank/DDBJ whole genome shotgun (WGS) entry which is preliminary data.</text>
</comment>
<organism evidence="2 3">
    <name type="scientific">Archangium gephyra</name>
    <dbReference type="NCBI Taxonomy" id="48"/>
    <lineage>
        <taxon>Bacteria</taxon>
        <taxon>Pseudomonadati</taxon>
        <taxon>Myxococcota</taxon>
        <taxon>Myxococcia</taxon>
        <taxon>Myxococcales</taxon>
        <taxon>Cystobacterineae</taxon>
        <taxon>Archangiaceae</taxon>
        <taxon>Archangium</taxon>
    </lineage>
</organism>
<dbReference type="Gene3D" id="3.30.479.30">
    <property type="entry name" value="Band 7 domain"/>
    <property type="match status" value="1"/>
</dbReference>
<keyword evidence="1" id="KW-0175">Coiled coil</keyword>
<protein>
    <submittedName>
        <fullName evidence="2">Uncharacterized protein</fullName>
    </submittedName>
</protein>
<evidence type="ECO:0000313" key="2">
    <source>
        <dbReference type="EMBL" id="PZR09919.1"/>
    </source>
</evidence>
<accession>A0A2W5T373</accession>
<dbReference type="InterPro" id="IPR036013">
    <property type="entry name" value="Band_7/SPFH_dom_sf"/>
</dbReference>
<evidence type="ECO:0000313" key="3">
    <source>
        <dbReference type="Proteomes" id="UP000249061"/>
    </source>
</evidence>
<reference evidence="2 3" key="1">
    <citation type="submission" date="2017-08" db="EMBL/GenBank/DDBJ databases">
        <title>Infants hospitalized years apart are colonized by the same room-sourced microbial strains.</title>
        <authorList>
            <person name="Brooks B."/>
            <person name="Olm M.R."/>
            <person name="Firek B.A."/>
            <person name="Baker R."/>
            <person name="Thomas B.C."/>
            <person name="Morowitz M.J."/>
            <person name="Banfield J.F."/>
        </authorList>
    </citation>
    <scope>NUCLEOTIDE SEQUENCE [LARGE SCALE GENOMIC DNA]</scope>
    <source>
        <strain evidence="2">S2_003_000_R2_14</strain>
    </source>
</reference>
<dbReference type="Proteomes" id="UP000249061">
    <property type="component" value="Unassembled WGS sequence"/>
</dbReference>
<sequence>MTKTAAVQVVSEGWRRGKPEEDPEKTKRWGWISAKPSEFLIRMRGGQVIAAGQGATVFKWPWDSIAIVPTTVQRLHFVADQITQEKVGVKVTGIAVYRVAEPLIAARMLNFSFPERAQEKLAEMMEEMCVGASRRLIANLSIEQVLTRRKDALARELVREIAPVVSGQGRMEDGTDRGWGVVVDTIEIQDVRVLSSQVFTNMQARFRVQQEQVAREAELAKQRALQADETKTQREIELLRIAATTELRQKKQEAEEAARLEKLASDAKVEEARLAQERSTRAAQLLAEREYSLQRIAVEQETRKRKQAADEAAALEKISAEARLQDEAAQNAQRAQLQKLRAEVEELQLKAEAERVRHEAQVAELTQKTEALRVNALAAEAKRHLTEIETRTVELEVHKQQLLQEPALQRTARLKQIENTLTPEAIQLAVANRLPELAAAFQQKMGEVHVTAVDGANPFGYIAAAVEGVMGLARSAGLDVKKP</sequence>
<name>A0A2W5T373_9BACT</name>
<dbReference type="AlphaFoldDB" id="A0A2W5T373"/>
<gene>
    <name evidence="2" type="ORF">DI536_21050</name>
</gene>